<reference evidence="2 3" key="1">
    <citation type="journal article" date="2013" name="BMC Genomics">
        <title>Genome sequencing and comparative genomics of honey bee microsporidia, Nosema apis reveal novel insights into host-parasite interactions.</title>
        <authorList>
            <person name="Chen Yp."/>
            <person name="Pettis J.S."/>
            <person name="Zhao Y."/>
            <person name="Liu X."/>
            <person name="Tallon L.J."/>
            <person name="Sadzewicz L.D."/>
            <person name="Li R."/>
            <person name="Zheng H."/>
            <person name="Huang S."/>
            <person name="Zhang X."/>
            <person name="Hamilton M.C."/>
            <person name="Pernal S.F."/>
            <person name="Melathopoulos A.P."/>
            <person name="Yan X."/>
            <person name="Evans J.D."/>
        </authorList>
    </citation>
    <scope>NUCLEOTIDE SEQUENCE [LARGE SCALE GENOMIC DNA]</scope>
    <source>
        <strain evidence="2 3">BRL 01</strain>
    </source>
</reference>
<dbReference type="HOGENOM" id="CLU_041302_1_0_1"/>
<dbReference type="CDD" id="cd07990">
    <property type="entry name" value="LPLAT_LCLAT1-like"/>
    <property type="match status" value="1"/>
</dbReference>
<proteinExistence type="predicted"/>
<keyword evidence="2" id="KW-0808">Transferase</keyword>
<dbReference type="GO" id="GO:0036149">
    <property type="term" value="P:phosphatidylinositol acyl-chain remodeling"/>
    <property type="evidence" value="ECO:0007669"/>
    <property type="project" value="TreeGrafter"/>
</dbReference>
<dbReference type="SUPFAM" id="SSF69593">
    <property type="entry name" value="Glycerol-3-phosphate (1)-acyltransferase"/>
    <property type="match status" value="1"/>
</dbReference>
<evidence type="ECO:0000313" key="2">
    <source>
        <dbReference type="EMBL" id="EQB61690.1"/>
    </source>
</evidence>
<gene>
    <name evidence="2" type="ORF">NAPIS_ORF00733</name>
</gene>
<evidence type="ECO:0000259" key="1">
    <source>
        <dbReference type="SMART" id="SM00563"/>
    </source>
</evidence>
<dbReference type="Pfam" id="PF01553">
    <property type="entry name" value="Acyltransferase"/>
    <property type="match status" value="1"/>
</dbReference>
<feature type="domain" description="Phospholipid/glycerol acyltransferase" evidence="1">
    <location>
        <begin position="26"/>
        <end position="153"/>
    </location>
</feature>
<protein>
    <submittedName>
        <fullName evidence="2">Lysocardiolipin acyltransferase 1</fullName>
    </submittedName>
</protein>
<dbReference type="GO" id="GO:0016746">
    <property type="term" value="F:acyltransferase activity"/>
    <property type="evidence" value="ECO:0007669"/>
    <property type="project" value="UniProtKB-KW"/>
</dbReference>
<keyword evidence="3" id="KW-1185">Reference proteome</keyword>
<dbReference type="PANTHER" id="PTHR10983:SF16">
    <property type="entry name" value="LYSOCARDIOLIPIN ACYLTRANSFERASE 1"/>
    <property type="match status" value="1"/>
</dbReference>
<accession>T0ML09</accession>
<keyword evidence="2" id="KW-0012">Acyltransferase</keyword>
<dbReference type="VEuPathDB" id="MicrosporidiaDB:NAPIS_ORF00733"/>
<evidence type="ECO:0000313" key="3">
    <source>
        <dbReference type="Proteomes" id="UP000053780"/>
    </source>
</evidence>
<organism evidence="2 3">
    <name type="scientific">Vairimorpha apis BRL 01</name>
    <dbReference type="NCBI Taxonomy" id="1037528"/>
    <lineage>
        <taxon>Eukaryota</taxon>
        <taxon>Fungi</taxon>
        <taxon>Fungi incertae sedis</taxon>
        <taxon>Microsporidia</taxon>
        <taxon>Nosematidae</taxon>
        <taxon>Vairimorpha</taxon>
    </lineage>
</organism>
<dbReference type="EMBL" id="KE647106">
    <property type="protein sequence ID" value="EQB61690.1"/>
    <property type="molecule type" value="Genomic_DNA"/>
</dbReference>
<dbReference type="SMART" id="SM00563">
    <property type="entry name" value="PlsC"/>
    <property type="match status" value="1"/>
</dbReference>
<name>T0ML09_9MICR</name>
<dbReference type="InterPro" id="IPR002123">
    <property type="entry name" value="Plipid/glycerol_acylTrfase"/>
</dbReference>
<dbReference type="OrthoDB" id="189226at2759"/>
<dbReference type="GO" id="GO:0005783">
    <property type="term" value="C:endoplasmic reticulum"/>
    <property type="evidence" value="ECO:0007669"/>
    <property type="project" value="TreeGrafter"/>
</dbReference>
<dbReference type="PANTHER" id="PTHR10983">
    <property type="entry name" value="1-ACYLGLYCEROL-3-PHOSPHATE ACYLTRANSFERASE-RELATED"/>
    <property type="match status" value="1"/>
</dbReference>
<dbReference type="AlphaFoldDB" id="T0ML09"/>
<sequence length="252" mass="29898">MSTLSIYFPKPIYIYYDPIIFYKKKNIVISNHLSEYDWLMILAILYKLQRYDDMCIILKQSLKNIPLLGYGMSYFGFIFLNRKLDADKEILKKGLNILKNKQKYDLLIFPEGTYIDKVGKEISDNYVKNNPVNLKGTNFYPQEVLLPRVTGFNIIYDNLGNDMDGVIDMTLFTNPYISLPQEKYKYHKALTDFDDRIGYSCFIEFVDKPAKKDFIFNRFKNKDEFIKKYKKVCPEGFNSLEDFITKFKKFIN</sequence>
<dbReference type="Proteomes" id="UP000053780">
    <property type="component" value="Unassembled WGS sequence"/>
</dbReference>